<keyword evidence="4" id="KW-1185">Reference proteome</keyword>
<proteinExistence type="predicted"/>
<keyword evidence="2" id="KW-0472">Membrane</keyword>
<feature type="transmembrane region" description="Helical" evidence="2">
    <location>
        <begin position="54"/>
        <end position="74"/>
    </location>
</feature>
<reference evidence="3 4" key="1">
    <citation type="submission" date="2020-01" db="EMBL/GenBank/DDBJ databases">
        <title>Complete genome sequence of Chitinophaga sp. H33E-04 isolated from quinoa roots.</title>
        <authorList>
            <person name="Weon H.-Y."/>
            <person name="Lee S.A."/>
        </authorList>
    </citation>
    <scope>NUCLEOTIDE SEQUENCE [LARGE SCALE GENOMIC DNA]</scope>
    <source>
        <strain evidence="3 4">H33E-04</strain>
    </source>
</reference>
<dbReference type="RefSeq" id="WP_162331883.1">
    <property type="nucleotide sequence ID" value="NZ_CP048113.1"/>
</dbReference>
<feature type="compositionally biased region" description="Low complexity" evidence="1">
    <location>
        <begin position="149"/>
        <end position="159"/>
    </location>
</feature>
<dbReference type="KEGG" id="chih:GWR21_11440"/>
<dbReference type="Proteomes" id="UP000476411">
    <property type="component" value="Chromosome"/>
</dbReference>
<keyword evidence="2" id="KW-0812">Transmembrane</keyword>
<feature type="region of interest" description="Disordered" evidence="1">
    <location>
        <begin position="142"/>
        <end position="185"/>
    </location>
</feature>
<gene>
    <name evidence="3" type="ORF">GWR21_11440</name>
</gene>
<sequence>MNKKETYEIIIAEKLEQLPVPALEDAIWNRISAQLDIDMPETPAQNPPTPPNNAFLNSVTLFVLLTALATWLFIHNYPPAAPTPAGHQDSLYQQYPPPVVTPPPAPTPPKTRAPKTMTATPDTLKAATLAPILIPVTRDSLPSAPPELMASPPAAIMPPADVPAKKKPAGVPGLKDDDYKIAPKR</sequence>
<dbReference type="EMBL" id="CP048113">
    <property type="protein sequence ID" value="QHS60191.1"/>
    <property type="molecule type" value="Genomic_DNA"/>
</dbReference>
<protein>
    <submittedName>
        <fullName evidence="3">Uncharacterized protein</fullName>
    </submittedName>
</protein>
<organism evidence="3 4">
    <name type="scientific">Chitinophaga agri</name>
    <dbReference type="NCBI Taxonomy" id="2703787"/>
    <lineage>
        <taxon>Bacteria</taxon>
        <taxon>Pseudomonadati</taxon>
        <taxon>Bacteroidota</taxon>
        <taxon>Chitinophagia</taxon>
        <taxon>Chitinophagales</taxon>
        <taxon>Chitinophagaceae</taxon>
        <taxon>Chitinophaga</taxon>
    </lineage>
</organism>
<evidence type="ECO:0000256" key="1">
    <source>
        <dbReference type="SAM" id="MobiDB-lite"/>
    </source>
</evidence>
<dbReference type="AlphaFoldDB" id="A0A6B9ZFA0"/>
<evidence type="ECO:0000313" key="4">
    <source>
        <dbReference type="Proteomes" id="UP000476411"/>
    </source>
</evidence>
<evidence type="ECO:0000313" key="3">
    <source>
        <dbReference type="EMBL" id="QHS60191.1"/>
    </source>
</evidence>
<name>A0A6B9ZFA0_9BACT</name>
<accession>A0A6B9ZFA0</accession>
<feature type="compositionally biased region" description="Basic and acidic residues" evidence="1">
    <location>
        <begin position="174"/>
        <end position="185"/>
    </location>
</feature>
<evidence type="ECO:0000256" key="2">
    <source>
        <dbReference type="SAM" id="Phobius"/>
    </source>
</evidence>
<keyword evidence="2" id="KW-1133">Transmembrane helix</keyword>